<proteinExistence type="predicted"/>
<protein>
    <submittedName>
        <fullName evidence="2">ABC transporter permease</fullName>
    </submittedName>
</protein>
<feature type="transmembrane region" description="Helical" evidence="1">
    <location>
        <begin position="188"/>
        <end position="210"/>
    </location>
</feature>
<dbReference type="Proteomes" id="UP000192591">
    <property type="component" value="Unassembled WGS sequence"/>
</dbReference>
<keyword evidence="1" id="KW-1133">Transmembrane helix</keyword>
<feature type="transmembrane region" description="Helical" evidence="1">
    <location>
        <begin position="268"/>
        <end position="290"/>
    </location>
</feature>
<feature type="transmembrane region" description="Helical" evidence="1">
    <location>
        <begin position="12"/>
        <end position="36"/>
    </location>
</feature>
<keyword evidence="3" id="KW-1185">Reference proteome</keyword>
<gene>
    <name evidence="2" type="ORF">B1813_09040</name>
</gene>
<feature type="transmembrane region" description="Helical" evidence="1">
    <location>
        <begin position="120"/>
        <end position="144"/>
    </location>
</feature>
<dbReference type="RefSeq" id="WP_081191422.1">
    <property type="nucleotide sequence ID" value="NZ_MWIH01000005.1"/>
</dbReference>
<accession>A0A1V9A5E1</accession>
<evidence type="ECO:0000313" key="2">
    <source>
        <dbReference type="EMBL" id="OQO92349.1"/>
    </source>
</evidence>
<evidence type="ECO:0000256" key="1">
    <source>
        <dbReference type="SAM" id="Phobius"/>
    </source>
</evidence>
<dbReference type="AlphaFoldDB" id="A0A1V9A5E1"/>
<dbReference type="STRING" id="1962155.B1813_09040"/>
<organism evidence="2 3">
    <name type="scientific">Saccharomonospora piscinae</name>
    <dbReference type="NCBI Taxonomy" id="687388"/>
    <lineage>
        <taxon>Bacteria</taxon>
        <taxon>Bacillati</taxon>
        <taxon>Actinomycetota</taxon>
        <taxon>Actinomycetes</taxon>
        <taxon>Pseudonocardiales</taxon>
        <taxon>Pseudonocardiaceae</taxon>
        <taxon>Saccharomonospora</taxon>
    </lineage>
</organism>
<sequence>MGNLIKAEFRKTLSLNLWWALAIPAFIAALVFALSWGNTTNDFNDFLGSSDAADLAALLGVEVGSMPVGLLALGRGINIGVFFAVLFGVSALAGEYTRQTISTTFLTAPNRGAALSAKMITYIVWGLLYGLLVVVAASIGTVITADSNGLPSAGQWLGIASSGLLAAVLGTLFGIGLGAVWNSVTGPTVLLCLWMLLVENVLVIVGFFAAELDWLGGILPNGALNGIVGSVGAEAFGAVGSELGEGLNQIDWELQWGMQFFAGAPGAFSWWASALVFFAWTMLFFGAGWASNQNRDIT</sequence>
<reference evidence="2 3" key="1">
    <citation type="submission" date="2017-02" db="EMBL/GenBank/DDBJ databases">
        <title>Draft genome of Saccharomonospora sp. 154.</title>
        <authorList>
            <person name="Alonso-Carmona G.S."/>
            <person name="De La Haba R."/>
            <person name="Vera-Gargallo B."/>
            <person name="Sandoval-Trujillo A.H."/>
            <person name="Ramirez-Duran N."/>
            <person name="Ventosa A."/>
        </authorList>
    </citation>
    <scope>NUCLEOTIDE SEQUENCE [LARGE SCALE GENOMIC DNA]</scope>
    <source>
        <strain evidence="2 3">LRS4.154</strain>
    </source>
</reference>
<comment type="caution">
    <text evidence="2">The sequence shown here is derived from an EMBL/GenBank/DDBJ whole genome shotgun (WGS) entry which is preliminary data.</text>
</comment>
<name>A0A1V9A5E1_SACPI</name>
<dbReference type="EMBL" id="MWIH01000005">
    <property type="protein sequence ID" value="OQO92349.1"/>
    <property type="molecule type" value="Genomic_DNA"/>
</dbReference>
<keyword evidence="1" id="KW-0812">Transmembrane</keyword>
<keyword evidence="1" id="KW-0472">Membrane</keyword>
<feature type="transmembrane region" description="Helical" evidence="1">
    <location>
        <begin position="156"/>
        <end position="181"/>
    </location>
</feature>
<evidence type="ECO:0000313" key="3">
    <source>
        <dbReference type="Proteomes" id="UP000192591"/>
    </source>
</evidence>
<feature type="transmembrane region" description="Helical" evidence="1">
    <location>
        <begin position="68"/>
        <end position="93"/>
    </location>
</feature>